<proteinExistence type="predicted"/>
<dbReference type="InterPro" id="IPR036597">
    <property type="entry name" value="Fido-like_dom_sf"/>
</dbReference>
<keyword evidence="2" id="KW-0548">Nucleotidyltransferase</keyword>
<evidence type="ECO:0000256" key="1">
    <source>
        <dbReference type="ARBA" id="ARBA00022679"/>
    </source>
</evidence>
<dbReference type="SUPFAM" id="SSF140931">
    <property type="entry name" value="Fic-like"/>
    <property type="match status" value="1"/>
</dbReference>
<dbReference type="PANTHER" id="PTHR39560">
    <property type="entry name" value="PROTEIN ADENYLYLTRANSFERASE FIC-RELATED"/>
    <property type="match status" value="1"/>
</dbReference>
<sequence>MTDQQEGYTYPGTHVLKNKAELRDLAELQRFERGATAIRIQELRENPVKGNYDLVHLQAIHRQVFKDVYEWAGEVRTVDIAKGPAGDRTLFTFKEDIPAKAAEVAATIKEAGYLRGTDKAQFADKMAEVYAGLNEMHPSARVMDGRRASFLGSLPRKAATTSITARSTNKSGTRPPNSLYEAILPRCVRCSTKSRRLNAPRLSRNCPGARRWPNIPSWTAPTRCSRMRSGPART</sequence>
<dbReference type="PANTHER" id="PTHR39560:SF1">
    <property type="entry name" value="PROTEIN ADENYLYLTRANSFERASE FIC-RELATED"/>
    <property type="match status" value="1"/>
</dbReference>
<keyword evidence="3" id="KW-0547">Nucleotide-binding</keyword>
<dbReference type="GO" id="GO:0070733">
    <property type="term" value="F:AMPylase activity"/>
    <property type="evidence" value="ECO:0007669"/>
    <property type="project" value="UniProtKB-EC"/>
</dbReference>
<reference evidence="9 10" key="1">
    <citation type="submission" date="2020-03" db="EMBL/GenBank/DDBJ databases">
        <authorList>
            <consortium name="Genoscope - CEA"/>
            <person name="William W."/>
        </authorList>
    </citation>
    <scope>NUCLEOTIDE SEQUENCE [LARGE SCALE GENOMIC DNA]</scope>
    <source>
        <strain evidence="10">DSM 16959</strain>
        <plasmid evidence="9 10">pI</plasmid>
    </source>
</reference>
<protein>
    <recommendedName>
        <fullName evidence="5">protein adenylyltransferase</fullName>
        <ecNumber evidence="5">2.7.7.108</ecNumber>
    </recommendedName>
</protein>
<organism evidence="9 10">
    <name type="scientific">Denitratisoma oestradiolicum</name>
    <dbReference type="NCBI Taxonomy" id="311182"/>
    <lineage>
        <taxon>Bacteria</taxon>
        <taxon>Pseudomonadati</taxon>
        <taxon>Pseudomonadota</taxon>
        <taxon>Betaproteobacteria</taxon>
        <taxon>Nitrosomonadales</taxon>
        <taxon>Sterolibacteriaceae</taxon>
        <taxon>Denitratisoma</taxon>
    </lineage>
</organism>
<dbReference type="InterPro" id="IPR003812">
    <property type="entry name" value="Fido"/>
</dbReference>
<accession>A0A6S6Y1I5</accession>
<dbReference type="GO" id="GO:0005524">
    <property type="term" value="F:ATP binding"/>
    <property type="evidence" value="ECO:0007669"/>
    <property type="project" value="UniProtKB-KW"/>
</dbReference>
<evidence type="ECO:0000256" key="4">
    <source>
        <dbReference type="ARBA" id="ARBA00022840"/>
    </source>
</evidence>
<evidence type="ECO:0000256" key="6">
    <source>
        <dbReference type="ARBA" id="ARBA00047939"/>
    </source>
</evidence>
<keyword evidence="1" id="KW-0808">Transferase</keyword>
<dbReference type="EC" id="2.7.7.108" evidence="5"/>
<evidence type="ECO:0000256" key="3">
    <source>
        <dbReference type="ARBA" id="ARBA00022741"/>
    </source>
</evidence>
<evidence type="ECO:0000256" key="5">
    <source>
        <dbReference type="ARBA" id="ARBA00034531"/>
    </source>
</evidence>
<comment type="catalytic activity">
    <reaction evidence="7">
        <text>L-tyrosyl-[protein] + ATP = O-(5'-adenylyl)-L-tyrosyl-[protein] + diphosphate</text>
        <dbReference type="Rhea" id="RHEA:54288"/>
        <dbReference type="Rhea" id="RHEA-COMP:10136"/>
        <dbReference type="Rhea" id="RHEA-COMP:13846"/>
        <dbReference type="ChEBI" id="CHEBI:30616"/>
        <dbReference type="ChEBI" id="CHEBI:33019"/>
        <dbReference type="ChEBI" id="CHEBI:46858"/>
        <dbReference type="ChEBI" id="CHEBI:83624"/>
        <dbReference type="EC" id="2.7.7.108"/>
    </reaction>
</comment>
<name>A0A6S6Y1I5_9PROT</name>
<keyword evidence="10" id="KW-1185">Reference proteome</keyword>
<dbReference type="Gene3D" id="1.10.3290.10">
    <property type="entry name" value="Fido-like domain"/>
    <property type="match status" value="1"/>
</dbReference>
<dbReference type="Proteomes" id="UP000515733">
    <property type="component" value="Plasmid pI"/>
</dbReference>
<keyword evidence="9" id="KW-0614">Plasmid</keyword>
<evidence type="ECO:0000256" key="2">
    <source>
        <dbReference type="ARBA" id="ARBA00022695"/>
    </source>
</evidence>
<dbReference type="Pfam" id="PF02661">
    <property type="entry name" value="Fic"/>
    <property type="match status" value="1"/>
</dbReference>
<geneLocation type="plasmid" evidence="9 10">
    <name>pI</name>
</geneLocation>
<evidence type="ECO:0000313" key="9">
    <source>
        <dbReference type="EMBL" id="CAB1371270.1"/>
    </source>
</evidence>
<feature type="domain" description="Fido" evidence="8">
    <location>
        <begin position="53"/>
        <end position="138"/>
    </location>
</feature>
<dbReference type="EMBL" id="LR778302">
    <property type="protein sequence ID" value="CAB1371270.1"/>
    <property type="molecule type" value="Genomic_DNA"/>
</dbReference>
<gene>
    <name evidence="9" type="ORF">DENOEST_P0112</name>
</gene>
<dbReference type="AlphaFoldDB" id="A0A6S6Y1I5"/>
<evidence type="ECO:0000313" key="10">
    <source>
        <dbReference type="Proteomes" id="UP000515733"/>
    </source>
</evidence>
<dbReference type="KEGG" id="doe:DENOEST_P0112"/>
<dbReference type="GO" id="GO:0051302">
    <property type="term" value="P:regulation of cell division"/>
    <property type="evidence" value="ECO:0007669"/>
    <property type="project" value="TreeGrafter"/>
</dbReference>
<keyword evidence="4" id="KW-0067">ATP-binding</keyword>
<evidence type="ECO:0000256" key="7">
    <source>
        <dbReference type="ARBA" id="ARBA00048696"/>
    </source>
</evidence>
<evidence type="ECO:0000259" key="8">
    <source>
        <dbReference type="Pfam" id="PF02661"/>
    </source>
</evidence>
<comment type="catalytic activity">
    <reaction evidence="6">
        <text>L-threonyl-[protein] + ATP = 3-O-(5'-adenylyl)-L-threonyl-[protein] + diphosphate</text>
        <dbReference type="Rhea" id="RHEA:54292"/>
        <dbReference type="Rhea" id="RHEA-COMP:11060"/>
        <dbReference type="Rhea" id="RHEA-COMP:13847"/>
        <dbReference type="ChEBI" id="CHEBI:30013"/>
        <dbReference type="ChEBI" id="CHEBI:30616"/>
        <dbReference type="ChEBI" id="CHEBI:33019"/>
        <dbReference type="ChEBI" id="CHEBI:138113"/>
        <dbReference type="EC" id="2.7.7.108"/>
    </reaction>
</comment>